<evidence type="ECO:0000313" key="2">
    <source>
        <dbReference type="Proteomes" id="UP000269945"/>
    </source>
</evidence>
<sequence>MGFCSLIRKAHLILSGTLLTHMKPP</sequence>
<accession>A0A9X9LPA9</accession>
<comment type="caution">
    <text evidence="1">The sequence shown here is derived from an EMBL/GenBank/DDBJ whole genome shotgun (WGS) entry which is preliminary data.</text>
</comment>
<name>A0A9X9LPA9_GULGU</name>
<protein>
    <submittedName>
        <fullName evidence="1">Uncharacterized protein</fullName>
    </submittedName>
</protein>
<dbReference type="EMBL" id="CYRY02009746">
    <property type="protein sequence ID" value="VCW78009.1"/>
    <property type="molecule type" value="Genomic_DNA"/>
</dbReference>
<keyword evidence="2" id="KW-1185">Reference proteome</keyword>
<proteinExistence type="predicted"/>
<evidence type="ECO:0000313" key="1">
    <source>
        <dbReference type="EMBL" id="VCW78009.1"/>
    </source>
</evidence>
<dbReference type="Proteomes" id="UP000269945">
    <property type="component" value="Unassembled WGS sequence"/>
</dbReference>
<dbReference type="AlphaFoldDB" id="A0A9X9LPA9"/>
<reference evidence="1 2" key="1">
    <citation type="submission" date="2018-10" db="EMBL/GenBank/DDBJ databases">
        <authorList>
            <person name="Ekblom R."/>
            <person name="Jareborg N."/>
        </authorList>
    </citation>
    <scope>NUCLEOTIDE SEQUENCE [LARGE SCALE GENOMIC DNA]</scope>
    <source>
        <tissue evidence="1">Muscle</tissue>
    </source>
</reference>
<gene>
    <name evidence="1" type="ORF">BN2614_LOCUS1</name>
</gene>
<organism evidence="1 2">
    <name type="scientific">Gulo gulo</name>
    <name type="common">Wolverine</name>
    <name type="synonym">Gluton</name>
    <dbReference type="NCBI Taxonomy" id="48420"/>
    <lineage>
        <taxon>Eukaryota</taxon>
        <taxon>Metazoa</taxon>
        <taxon>Chordata</taxon>
        <taxon>Craniata</taxon>
        <taxon>Vertebrata</taxon>
        <taxon>Euteleostomi</taxon>
        <taxon>Mammalia</taxon>
        <taxon>Eutheria</taxon>
        <taxon>Laurasiatheria</taxon>
        <taxon>Carnivora</taxon>
        <taxon>Caniformia</taxon>
        <taxon>Musteloidea</taxon>
        <taxon>Mustelidae</taxon>
        <taxon>Guloninae</taxon>
        <taxon>Gulo</taxon>
    </lineage>
</organism>